<evidence type="ECO:0000313" key="9">
    <source>
        <dbReference type="Proteomes" id="UP000295497"/>
    </source>
</evidence>
<dbReference type="InterPro" id="IPR008271">
    <property type="entry name" value="Ser/Thr_kinase_AS"/>
</dbReference>
<evidence type="ECO:0000256" key="3">
    <source>
        <dbReference type="ARBA" id="ARBA00022777"/>
    </source>
</evidence>
<reference evidence="8 9" key="1">
    <citation type="submission" date="2015-09" db="EMBL/GenBank/DDBJ databases">
        <title>Sorangium comparison.</title>
        <authorList>
            <person name="Zaburannyi N."/>
            <person name="Bunk B."/>
            <person name="Overmann J."/>
            <person name="Mueller R."/>
        </authorList>
    </citation>
    <scope>NUCLEOTIDE SEQUENCE [LARGE SCALE GENOMIC DNA]</scope>
    <source>
        <strain evidence="8 9">So ce836</strain>
    </source>
</reference>
<dbReference type="AlphaFoldDB" id="A0A4P2R0H7"/>
<evidence type="ECO:0000313" key="8">
    <source>
        <dbReference type="EMBL" id="AUX36409.1"/>
    </source>
</evidence>
<dbReference type="PROSITE" id="PS00108">
    <property type="entry name" value="PROTEIN_KINASE_ST"/>
    <property type="match status" value="1"/>
</dbReference>
<evidence type="ECO:0000256" key="6">
    <source>
        <dbReference type="SAM" id="MobiDB-lite"/>
    </source>
</evidence>
<dbReference type="GO" id="GO:0004674">
    <property type="term" value="F:protein serine/threonine kinase activity"/>
    <property type="evidence" value="ECO:0007669"/>
    <property type="project" value="UniProtKB-EC"/>
</dbReference>
<dbReference type="SMART" id="SM00220">
    <property type="entry name" value="S_TKc"/>
    <property type="match status" value="1"/>
</dbReference>
<dbReference type="Proteomes" id="UP000295497">
    <property type="component" value="Chromosome"/>
</dbReference>
<dbReference type="Gene3D" id="1.10.510.10">
    <property type="entry name" value="Transferase(Phosphotransferase) domain 1"/>
    <property type="match status" value="1"/>
</dbReference>
<feature type="region of interest" description="Disordered" evidence="6">
    <location>
        <begin position="376"/>
        <end position="478"/>
    </location>
</feature>
<feature type="region of interest" description="Disordered" evidence="6">
    <location>
        <begin position="301"/>
        <end position="323"/>
    </location>
</feature>
<dbReference type="EMBL" id="CP012672">
    <property type="protein sequence ID" value="AUX36409.1"/>
    <property type="molecule type" value="Genomic_DNA"/>
</dbReference>
<organism evidence="8 9">
    <name type="scientific">Sorangium cellulosum</name>
    <name type="common">Polyangium cellulosum</name>
    <dbReference type="NCBI Taxonomy" id="56"/>
    <lineage>
        <taxon>Bacteria</taxon>
        <taxon>Pseudomonadati</taxon>
        <taxon>Myxococcota</taxon>
        <taxon>Polyangia</taxon>
        <taxon>Polyangiales</taxon>
        <taxon>Polyangiaceae</taxon>
        <taxon>Sorangium</taxon>
    </lineage>
</organism>
<keyword evidence="3 8" id="KW-0418">Kinase</keyword>
<feature type="domain" description="Protein kinase" evidence="7">
    <location>
        <begin position="11"/>
        <end position="283"/>
    </location>
</feature>
<dbReference type="PROSITE" id="PS00107">
    <property type="entry name" value="PROTEIN_KINASE_ATP"/>
    <property type="match status" value="1"/>
</dbReference>
<feature type="compositionally biased region" description="Low complexity" evidence="6">
    <location>
        <begin position="376"/>
        <end position="385"/>
    </location>
</feature>
<evidence type="ECO:0000259" key="7">
    <source>
        <dbReference type="PROSITE" id="PS50011"/>
    </source>
</evidence>
<dbReference type="PANTHER" id="PTHR43289:SF6">
    <property type="entry name" value="SERINE_THREONINE-PROTEIN KINASE NEKL-3"/>
    <property type="match status" value="1"/>
</dbReference>
<dbReference type="PANTHER" id="PTHR43289">
    <property type="entry name" value="MITOGEN-ACTIVATED PROTEIN KINASE KINASE KINASE 20-RELATED"/>
    <property type="match status" value="1"/>
</dbReference>
<evidence type="ECO:0000256" key="1">
    <source>
        <dbReference type="ARBA" id="ARBA00022679"/>
    </source>
</evidence>
<feature type="binding site" evidence="5">
    <location>
        <position position="40"/>
    </location>
    <ligand>
        <name>ATP</name>
        <dbReference type="ChEBI" id="CHEBI:30616"/>
    </ligand>
</feature>
<accession>A0A4P2R0H7</accession>
<name>A0A4P2R0H7_SORCE</name>
<keyword evidence="1 8" id="KW-0808">Transferase</keyword>
<dbReference type="InterPro" id="IPR011009">
    <property type="entry name" value="Kinase-like_dom_sf"/>
</dbReference>
<evidence type="ECO:0000256" key="5">
    <source>
        <dbReference type="PROSITE-ProRule" id="PRU10141"/>
    </source>
</evidence>
<dbReference type="Gene3D" id="3.30.200.20">
    <property type="entry name" value="Phosphorylase Kinase, domain 1"/>
    <property type="match status" value="1"/>
</dbReference>
<dbReference type="InterPro" id="IPR017441">
    <property type="entry name" value="Protein_kinase_ATP_BS"/>
</dbReference>
<dbReference type="GO" id="GO:0005524">
    <property type="term" value="F:ATP binding"/>
    <property type="evidence" value="ECO:0007669"/>
    <property type="project" value="UniProtKB-UniRule"/>
</dbReference>
<dbReference type="CDD" id="cd14014">
    <property type="entry name" value="STKc_PknB_like"/>
    <property type="match status" value="1"/>
</dbReference>
<gene>
    <name evidence="8" type="ORF">SOCE836_086160</name>
</gene>
<keyword evidence="4 5" id="KW-0067">ATP-binding</keyword>
<protein>
    <submittedName>
        <fullName evidence="8">Protein kinase</fullName>
        <ecNumber evidence="8">2.7.11.1</ecNumber>
    </submittedName>
</protein>
<feature type="compositionally biased region" description="Low complexity" evidence="6">
    <location>
        <begin position="410"/>
        <end position="430"/>
    </location>
</feature>
<sequence>MAQGEVLAGKYRIERVLGRGGMGVVVAAEQLQLGRRVAIKFLLSQARAEQLARFRREARAVARLSSHHVARVVDVDQLPTGTPYMVMEYLDGSDLSDLLKKRGQLGIVEVIDYVLQAAEAIAEAHANGIIHRDLKPANLFISTSADGSPIIKVLDFGISKEVPSAVGTGPDMGLTSTTTILGSPLYMSPEQFRSTRTVDHRTDIWSLGAIIYQLLSGRVPFAASTLPQLVLMLISTEMPPLLSAFRSDVPAALEAAILQCLERDPALRFQNVAELAAAIAPYGSASALASAERIARTLGAPAAPPVATPTPSDGPPGAAPLSPSARLTFAREIAHDVPRWLRALVAFSAAAGVAIVVTLMRTVPMQSEAPAPPAASVAAAAAPAPTGDEQIPAPQSIPSLPPMREPIREALPADPAPSASATSAAATGAAFKRPAAKNPSGPGTSQPKPDELAPGESTAQERTDSGAAKGGLVHMIVH</sequence>
<dbReference type="EC" id="2.7.11.1" evidence="8"/>
<evidence type="ECO:0000256" key="4">
    <source>
        <dbReference type="ARBA" id="ARBA00022840"/>
    </source>
</evidence>
<dbReference type="PROSITE" id="PS50011">
    <property type="entry name" value="PROTEIN_KINASE_DOM"/>
    <property type="match status" value="1"/>
</dbReference>
<dbReference type="InterPro" id="IPR000719">
    <property type="entry name" value="Prot_kinase_dom"/>
</dbReference>
<evidence type="ECO:0000256" key="2">
    <source>
        <dbReference type="ARBA" id="ARBA00022741"/>
    </source>
</evidence>
<dbReference type="SUPFAM" id="SSF56112">
    <property type="entry name" value="Protein kinase-like (PK-like)"/>
    <property type="match status" value="1"/>
</dbReference>
<dbReference type="Pfam" id="PF00069">
    <property type="entry name" value="Pkinase"/>
    <property type="match status" value="1"/>
</dbReference>
<proteinExistence type="predicted"/>
<keyword evidence="2 5" id="KW-0547">Nucleotide-binding</keyword>
<feature type="compositionally biased region" description="Pro residues" evidence="6">
    <location>
        <begin position="302"/>
        <end position="318"/>
    </location>
</feature>